<proteinExistence type="predicted"/>
<dbReference type="PANTHER" id="PTHR48069">
    <property type="entry name" value="DIHYDROFOLATE REDUCTASE"/>
    <property type="match status" value="1"/>
</dbReference>
<dbReference type="InterPro" id="IPR024072">
    <property type="entry name" value="DHFR-like_dom_sf"/>
</dbReference>
<keyword evidence="4" id="KW-0554">One-carbon metabolism</keyword>
<evidence type="ECO:0000256" key="2">
    <source>
        <dbReference type="ARBA" id="ARBA00012856"/>
    </source>
</evidence>
<accession>A0A059F2F1</accession>
<reference evidence="9" key="1">
    <citation type="submission" date="2013-02" db="EMBL/GenBank/DDBJ databases">
        <authorList>
            <consortium name="The Broad Institute Genome Sequencing Platform"/>
            <person name="Cuomo C."/>
            <person name="Becnel J."/>
            <person name="Sanscrainte N."/>
            <person name="Walker B."/>
            <person name="Young S.K."/>
            <person name="Zeng Q."/>
            <person name="Gargeya S."/>
            <person name="Fitzgerald M."/>
            <person name="Haas B."/>
            <person name="Abouelleil A."/>
            <person name="Alvarado L."/>
            <person name="Arachchi H.M."/>
            <person name="Berlin A.M."/>
            <person name="Chapman S.B."/>
            <person name="Dewar J."/>
            <person name="Goldberg J."/>
            <person name="Griggs A."/>
            <person name="Gujja S."/>
            <person name="Hansen M."/>
            <person name="Howarth C."/>
            <person name="Imamovic A."/>
            <person name="Larimer J."/>
            <person name="McCowan C."/>
            <person name="Murphy C."/>
            <person name="Neiman D."/>
            <person name="Pearson M."/>
            <person name="Priest M."/>
            <person name="Roberts A."/>
            <person name="Saif S."/>
            <person name="Shea T."/>
            <person name="Sisk P."/>
            <person name="Sykes S."/>
            <person name="Wortman J."/>
            <person name="Nusbaum C."/>
            <person name="Birren B."/>
        </authorList>
    </citation>
    <scope>NUCLEOTIDE SEQUENCE [LARGE SCALE GENOMIC DNA]</scope>
    <source>
        <strain evidence="9">PRA339</strain>
    </source>
</reference>
<evidence type="ECO:0000313" key="8">
    <source>
        <dbReference type="EMBL" id="KCZ81375.1"/>
    </source>
</evidence>
<dbReference type="InterPro" id="IPR012259">
    <property type="entry name" value="DHFR"/>
</dbReference>
<dbReference type="VEuPathDB" id="MicrosporidiaDB:H312_01257"/>
<dbReference type="InterPro" id="IPR001796">
    <property type="entry name" value="DHFR_dom"/>
</dbReference>
<dbReference type="GO" id="GO:0005739">
    <property type="term" value="C:mitochondrion"/>
    <property type="evidence" value="ECO:0007669"/>
    <property type="project" value="TreeGrafter"/>
</dbReference>
<organism evidence="8 9">
    <name type="scientific">Anncaliia algerae PRA339</name>
    <dbReference type="NCBI Taxonomy" id="1288291"/>
    <lineage>
        <taxon>Eukaryota</taxon>
        <taxon>Fungi</taxon>
        <taxon>Fungi incertae sedis</taxon>
        <taxon>Microsporidia</taxon>
        <taxon>Tubulinosematoidea</taxon>
        <taxon>Tubulinosematidae</taxon>
        <taxon>Anncaliia</taxon>
    </lineage>
</organism>
<dbReference type="HOGENOM" id="CLU_043966_5_1_1"/>
<dbReference type="Proteomes" id="UP000030655">
    <property type="component" value="Unassembled WGS sequence"/>
</dbReference>
<dbReference type="EMBL" id="KK365144">
    <property type="protein sequence ID" value="KCZ81375.1"/>
    <property type="molecule type" value="Genomic_DNA"/>
</dbReference>
<keyword evidence="6" id="KW-0560">Oxidoreductase</keyword>
<name>A0A059F2F1_9MICR</name>
<dbReference type="GO" id="GO:0006730">
    <property type="term" value="P:one-carbon metabolic process"/>
    <property type="evidence" value="ECO:0007669"/>
    <property type="project" value="UniProtKB-KW"/>
</dbReference>
<dbReference type="PANTHER" id="PTHR48069:SF3">
    <property type="entry name" value="DIHYDROFOLATE REDUCTASE"/>
    <property type="match status" value="1"/>
</dbReference>
<reference evidence="8 9" key="2">
    <citation type="submission" date="2014-03" db="EMBL/GenBank/DDBJ databases">
        <title>The Genome Sequence of Anncaliia algerae insect isolate PRA339.</title>
        <authorList>
            <consortium name="The Broad Institute Genome Sequencing Platform"/>
            <consortium name="The Broad Institute Genome Sequencing Center for Infectious Disease"/>
            <person name="Cuomo C."/>
            <person name="Becnel J."/>
            <person name="Sanscrainte N."/>
            <person name="Walker B."/>
            <person name="Young S.K."/>
            <person name="Zeng Q."/>
            <person name="Gargeya S."/>
            <person name="Fitzgerald M."/>
            <person name="Haas B."/>
            <person name="Abouelleil A."/>
            <person name="Alvarado L."/>
            <person name="Arachchi H.M."/>
            <person name="Berlin A.M."/>
            <person name="Chapman S.B."/>
            <person name="Dewar J."/>
            <person name="Goldberg J."/>
            <person name="Griggs A."/>
            <person name="Gujja S."/>
            <person name="Hansen M."/>
            <person name="Howarth C."/>
            <person name="Imamovic A."/>
            <person name="Larimer J."/>
            <person name="McCowan C."/>
            <person name="Murphy C."/>
            <person name="Neiman D."/>
            <person name="Pearson M."/>
            <person name="Priest M."/>
            <person name="Roberts A."/>
            <person name="Saif S."/>
            <person name="Shea T."/>
            <person name="Sisk P."/>
            <person name="Sykes S."/>
            <person name="Wortman J."/>
            <person name="Nusbaum C."/>
            <person name="Birren B."/>
        </authorList>
    </citation>
    <scope>NUCLEOTIDE SEQUENCE [LARGE SCALE GENOMIC DNA]</scope>
    <source>
        <strain evidence="8 9">PRA339</strain>
    </source>
</reference>
<dbReference type="OrthoDB" id="414698at2759"/>
<evidence type="ECO:0000256" key="3">
    <source>
        <dbReference type="ARBA" id="ARBA00018886"/>
    </source>
</evidence>
<dbReference type="GO" id="GO:0046452">
    <property type="term" value="P:dihydrofolate metabolic process"/>
    <property type="evidence" value="ECO:0007669"/>
    <property type="project" value="TreeGrafter"/>
</dbReference>
<evidence type="ECO:0000313" key="9">
    <source>
        <dbReference type="Proteomes" id="UP000030655"/>
    </source>
</evidence>
<gene>
    <name evidence="8" type="ORF">H312_01257</name>
</gene>
<feature type="domain" description="DHFR" evidence="7">
    <location>
        <begin position="13"/>
        <end position="193"/>
    </location>
</feature>
<dbReference type="PROSITE" id="PS51330">
    <property type="entry name" value="DHFR_2"/>
    <property type="match status" value="1"/>
</dbReference>
<keyword evidence="9" id="KW-1185">Reference proteome</keyword>
<dbReference type="CDD" id="cd00209">
    <property type="entry name" value="DHFR"/>
    <property type="match status" value="1"/>
</dbReference>
<dbReference type="GO" id="GO:0046654">
    <property type="term" value="P:tetrahydrofolate biosynthetic process"/>
    <property type="evidence" value="ECO:0007669"/>
    <property type="project" value="InterPro"/>
</dbReference>
<comment type="pathway">
    <text evidence="1">Cofactor biosynthesis; tetrahydrofolate biosynthesis; 5,6,7,8-tetrahydrofolate from 7,8-dihydrofolate: step 1/1.</text>
</comment>
<dbReference type="GO" id="GO:0004146">
    <property type="term" value="F:dihydrofolate reductase activity"/>
    <property type="evidence" value="ECO:0007669"/>
    <property type="project" value="UniProtKB-EC"/>
</dbReference>
<dbReference type="PRINTS" id="PR00070">
    <property type="entry name" value="DHFR"/>
</dbReference>
<keyword evidence="5" id="KW-0521">NADP</keyword>
<evidence type="ECO:0000256" key="4">
    <source>
        <dbReference type="ARBA" id="ARBA00022563"/>
    </source>
</evidence>
<protein>
    <recommendedName>
        <fullName evidence="3">Dihydrofolate reductase</fullName>
        <ecNumber evidence="2">1.5.1.3</ecNumber>
    </recommendedName>
</protein>
<sequence>MTMESKLHLSEKIPNLIAAFTSKTRGIGYNNDLPWKRSLSMDLKWLNYLTTYKPNKVALIMGKNTFVSIRKPLSKRVNIVVSSQTFNDVVNVKSVDEALNYASQNNLIPVFFGGSRIFEEALRKPCKVFFTVIQENDKIESDAFFPEYNILLDNITYEVNEILTKTNKDVNWMHENGEVRENGYNFSFYVGINE</sequence>
<evidence type="ECO:0000256" key="1">
    <source>
        <dbReference type="ARBA" id="ARBA00004903"/>
    </source>
</evidence>
<dbReference type="SUPFAM" id="SSF53597">
    <property type="entry name" value="Dihydrofolate reductase-like"/>
    <property type="match status" value="1"/>
</dbReference>
<dbReference type="Gene3D" id="3.40.430.10">
    <property type="entry name" value="Dihydrofolate Reductase, subunit A"/>
    <property type="match status" value="1"/>
</dbReference>
<evidence type="ECO:0000259" key="7">
    <source>
        <dbReference type="PROSITE" id="PS51330"/>
    </source>
</evidence>
<evidence type="ECO:0000256" key="6">
    <source>
        <dbReference type="ARBA" id="ARBA00023002"/>
    </source>
</evidence>
<evidence type="ECO:0000256" key="5">
    <source>
        <dbReference type="ARBA" id="ARBA00022857"/>
    </source>
</evidence>
<dbReference type="GO" id="GO:0046655">
    <property type="term" value="P:folic acid metabolic process"/>
    <property type="evidence" value="ECO:0007669"/>
    <property type="project" value="TreeGrafter"/>
</dbReference>
<dbReference type="EC" id="1.5.1.3" evidence="2"/>
<dbReference type="Pfam" id="PF00186">
    <property type="entry name" value="DHFR_1"/>
    <property type="match status" value="1"/>
</dbReference>
<dbReference type="STRING" id="1288291.A0A059F2F1"/>
<dbReference type="AlphaFoldDB" id="A0A059F2F1"/>
<dbReference type="GO" id="GO:0050661">
    <property type="term" value="F:NADP binding"/>
    <property type="evidence" value="ECO:0007669"/>
    <property type="project" value="InterPro"/>
</dbReference>